<name>A0A0F9GJK7_9ZZZZ</name>
<evidence type="ECO:0000313" key="2">
    <source>
        <dbReference type="EMBL" id="KKL98988.1"/>
    </source>
</evidence>
<dbReference type="AlphaFoldDB" id="A0A0F9GJK7"/>
<reference evidence="2" key="1">
    <citation type="journal article" date="2015" name="Nature">
        <title>Complex archaea that bridge the gap between prokaryotes and eukaryotes.</title>
        <authorList>
            <person name="Spang A."/>
            <person name="Saw J.H."/>
            <person name="Jorgensen S.L."/>
            <person name="Zaremba-Niedzwiedzka K."/>
            <person name="Martijn J."/>
            <person name="Lind A.E."/>
            <person name="van Eijk R."/>
            <person name="Schleper C."/>
            <person name="Guy L."/>
            <person name="Ettema T.J."/>
        </authorList>
    </citation>
    <scope>NUCLEOTIDE SEQUENCE</scope>
</reference>
<organism evidence="2">
    <name type="scientific">marine sediment metagenome</name>
    <dbReference type="NCBI Taxonomy" id="412755"/>
    <lineage>
        <taxon>unclassified sequences</taxon>
        <taxon>metagenomes</taxon>
        <taxon>ecological metagenomes</taxon>
    </lineage>
</organism>
<evidence type="ECO:0000256" key="1">
    <source>
        <dbReference type="SAM" id="MobiDB-lite"/>
    </source>
</evidence>
<proteinExistence type="predicted"/>
<comment type="caution">
    <text evidence="2">The sequence shown here is derived from an EMBL/GenBank/DDBJ whole genome shotgun (WGS) entry which is preliminary data.</text>
</comment>
<protein>
    <submittedName>
        <fullName evidence="2">Uncharacterized protein</fullName>
    </submittedName>
</protein>
<dbReference type="EMBL" id="LAZR01017781">
    <property type="protein sequence ID" value="KKL98988.1"/>
    <property type="molecule type" value="Genomic_DNA"/>
</dbReference>
<gene>
    <name evidence="2" type="ORF">LCGC14_1818870</name>
</gene>
<sequence>MLKKKGPMTRKPVDPKRKAKAKRLLDSKQLLSENQEILLKFDKNHPGMTLDETDAVLTFVRWLEDKDYIIFDAKRMVRMRLEVG</sequence>
<feature type="region of interest" description="Disordered" evidence="1">
    <location>
        <begin position="1"/>
        <end position="20"/>
    </location>
</feature>
<accession>A0A0F9GJK7</accession>